<dbReference type="Gene3D" id="1.20.120.290">
    <property type="entry name" value="Oxygen-evolving enhancer protein 3 (PsbQ), four-helix up-down bundle"/>
    <property type="match status" value="1"/>
</dbReference>
<dbReference type="OrthoDB" id="3566at2759"/>
<accession>D8LUC2</accession>
<evidence type="ECO:0008006" key="7">
    <source>
        <dbReference type="Google" id="ProtNLM"/>
    </source>
</evidence>
<dbReference type="AlphaFoldDB" id="D8LUC2"/>
<evidence type="ECO:0000313" key="5">
    <source>
        <dbReference type="EMBL" id="CBN75463.1"/>
    </source>
</evidence>
<dbReference type="Pfam" id="PF05757">
    <property type="entry name" value="PsbQ"/>
    <property type="match status" value="1"/>
</dbReference>
<dbReference type="SUPFAM" id="SSF101112">
    <property type="entry name" value="Oxygen-evolving enhancer protein 3"/>
    <property type="match status" value="1"/>
</dbReference>
<name>D8LUC2_ECTSI</name>
<evidence type="ECO:0000256" key="1">
    <source>
        <dbReference type="ARBA" id="ARBA00004370"/>
    </source>
</evidence>
<evidence type="ECO:0000313" key="6">
    <source>
        <dbReference type="Proteomes" id="UP000002630"/>
    </source>
</evidence>
<proteinExistence type="predicted"/>
<comment type="subcellular location">
    <subcellularLocation>
        <location evidence="1">Membrane</location>
    </subcellularLocation>
</comment>
<keyword evidence="3" id="KW-0472">Membrane</keyword>
<dbReference type="GO" id="GO:0015979">
    <property type="term" value="P:photosynthesis"/>
    <property type="evidence" value="ECO:0007669"/>
    <property type="project" value="InterPro"/>
</dbReference>
<evidence type="ECO:0000256" key="4">
    <source>
        <dbReference type="SAM" id="SignalP"/>
    </source>
</evidence>
<keyword evidence="2" id="KW-0793">Thylakoid</keyword>
<dbReference type="InterPro" id="IPR023222">
    <property type="entry name" value="PsbQ-like_dom_sf"/>
</dbReference>
<dbReference type="EMBL" id="FN649232">
    <property type="protein sequence ID" value="CBN75463.1"/>
    <property type="molecule type" value="Genomic_DNA"/>
</dbReference>
<feature type="chain" id="PRO_5003117549" description="Extrinsic protein in photosystem II" evidence="4">
    <location>
        <begin position="18"/>
        <end position="213"/>
    </location>
</feature>
<gene>
    <name evidence="5" type="ORF">Esi_0099_0089</name>
</gene>
<evidence type="ECO:0000256" key="3">
    <source>
        <dbReference type="ARBA" id="ARBA00023136"/>
    </source>
</evidence>
<dbReference type="OMA" id="RYMYETR"/>
<dbReference type="InterPro" id="IPR008797">
    <property type="entry name" value="PSII_PsbQ"/>
</dbReference>
<feature type="signal peptide" evidence="4">
    <location>
        <begin position="1"/>
        <end position="17"/>
    </location>
</feature>
<protein>
    <recommendedName>
        <fullName evidence="7">Extrinsic protein in photosystem II</fullName>
    </recommendedName>
</protein>
<dbReference type="GO" id="GO:0019898">
    <property type="term" value="C:extrinsic component of membrane"/>
    <property type="evidence" value="ECO:0007669"/>
    <property type="project" value="InterPro"/>
</dbReference>
<keyword evidence="6" id="KW-1185">Reference proteome</keyword>
<dbReference type="GO" id="GO:0009523">
    <property type="term" value="C:photosystem II"/>
    <property type="evidence" value="ECO:0007669"/>
    <property type="project" value="InterPro"/>
</dbReference>
<keyword evidence="4" id="KW-0732">Signal</keyword>
<dbReference type="Proteomes" id="UP000002630">
    <property type="component" value="Linkage Group LG17"/>
</dbReference>
<organism evidence="5 6">
    <name type="scientific">Ectocarpus siliculosus</name>
    <name type="common">Brown alga</name>
    <name type="synonym">Conferva siliculosa</name>
    <dbReference type="NCBI Taxonomy" id="2880"/>
    <lineage>
        <taxon>Eukaryota</taxon>
        <taxon>Sar</taxon>
        <taxon>Stramenopiles</taxon>
        <taxon>Ochrophyta</taxon>
        <taxon>PX clade</taxon>
        <taxon>Phaeophyceae</taxon>
        <taxon>Ectocarpales</taxon>
        <taxon>Ectocarpaceae</taxon>
        <taxon>Ectocarpus</taxon>
    </lineage>
</organism>
<dbReference type="InParanoid" id="D8LUC2"/>
<evidence type="ECO:0000256" key="2">
    <source>
        <dbReference type="ARBA" id="ARBA00023078"/>
    </source>
</evidence>
<dbReference type="GO" id="GO:0005509">
    <property type="term" value="F:calcium ion binding"/>
    <property type="evidence" value="ECO:0007669"/>
    <property type="project" value="InterPro"/>
</dbReference>
<dbReference type="eggNOG" id="ENOG502SF67">
    <property type="taxonomic scope" value="Eukaryota"/>
</dbReference>
<reference evidence="5 6" key="1">
    <citation type="journal article" date="2010" name="Nature">
        <title>The Ectocarpus genome and the independent evolution of multicellularity in brown algae.</title>
        <authorList>
            <person name="Cock J.M."/>
            <person name="Sterck L."/>
            <person name="Rouze P."/>
            <person name="Scornet D."/>
            <person name="Allen A.E."/>
            <person name="Amoutzias G."/>
            <person name="Anthouard V."/>
            <person name="Artiguenave F."/>
            <person name="Aury J.M."/>
            <person name="Badger J.H."/>
            <person name="Beszteri B."/>
            <person name="Billiau K."/>
            <person name="Bonnet E."/>
            <person name="Bothwell J.H."/>
            <person name="Bowler C."/>
            <person name="Boyen C."/>
            <person name="Brownlee C."/>
            <person name="Carrano C.J."/>
            <person name="Charrier B."/>
            <person name="Cho G.Y."/>
            <person name="Coelho S.M."/>
            <person name="Collen J."/>
            <person name="Corre E."/>
            <person name="Da Silva C."/>
            <person name="Delage L."/>
            <person name="Delaroque N."/>
            <person name="Dittami S.M."/>
            <person name="Doulbeau S."/>
            <person name="Elias M."/>
            <person name="Farnham G."/>
            <person name="Gachon C.M."/>
            <person name="Gschloessl B."/>
            <person name="Heesch S."/>
            <person name="Jabbari K."/>
            <person name="Jubin C."/>
            <person name="Kawai H."/>
            <person name="Kimura K."/>
            <person name="Kloareg B."/>
            <person name="Kupper F.C."/>
            <person name="Lang D."/>
            <person name="Le Bail A."/>
            <person name="Leblanc C."/>
            <person name="Lerouge P."/>
            <person name="Lohr M."/>
            <person name="Lopez P.J."/>
            <person name="Martens C."/>
            <person name="Maumus F."/>
            <person name="Michel G."/>
            <person name="Miranda-Saavedra D."/>
            <person name="Morales J."/>
            <person name="Moreau H."/>
            <person name="Motomura T."/>
            <person name="Nagasato C."/>
            <person name="Napoli C.A."/>
            <person name="Nelson D.R."/>
            <person name="Nyvall-Collen P."/>
            <person name="Peters A.F."/>
            <person name="Pommier C."/>
            <person name="Potin P."/>
            <person name="Poulain J."/>
            <person name="Quesneville H."/>
            <person name="Read B."/>
            <person name="Rensing S.A."/>
            <person name="Ritter A."/>
            <person name="Rousvoal S."/>
            <person name="Samanta M."/>
            <person name="Samson G."/>
            <person name="Schroeder D.C."/>
            <person name="Segurens B."/>
            <person name="Strittmatter M."/>
            <person name="Tonon T."/>
            <person name="Tregear J.W."/>
            <person name="Valentin K."/>
            <person name="von Dassow P."/>
            <person name="Yamagishi T."/>
            <person name="Van de Peer Y."/>
            <person name="Wincker P."/>
        </authorList>
    </citation>
    <scope>NUCLEOTIDE SEQUENCE [LARGE SCALE GENOMIC DNA]</scope>
    <source>
        <strain evidence="6">Ec32 / CCAP1310/4</strain>
    </source>
</reference>
<sequence>MKFTAASVLVGLTTSQAFMVQPTMKTAGPDGGSSRADFAKLVTGTVAATAAVAAPALAKAGTGAKQNWFGVIGADPELGGGMSNYFAESDTYSPYSPYSKGDDALYKSSDQAFMTKVKIDILKDSQKRLQTVPGFIEGKKWEEIRSLLTAKAYSLRDAMNTLAADKPQAAGVAKVFYRDIEQLTVYARQKNGPACTKAYNDAQEHLTKYLSLI</sequence>
<dbReference type="EMBL" id="FN649742">
    <property type="protein sequence ID" value="CBN75463.1"/>
    <property type="molecule type" value="Genomic_DNA"/>
</dbReference>